<evidence type="ECO:0000256" key="3">
    <source>
        <dbReference type="ARBA" id="ARBA00022989"/>
    </source>
</evidence>
<name>A0A7R9E1T4_9NEOP</name>
<dbReference type="GO" id="GO:0016020">
    <property type="term" value="C:membrane"/>
    <property type="evidence" value="ECO:0007669"/>
    <property type="project" value="UniProtKB-SubCell"/>
</dbReference>
<reference evidence="6" key="1">
    <citation type="submission" date="2020-11" db="EMBL/GenBank/DDBJ databases">
        <authorList>
            <person name="Tran Van P."/>
        </authorList>
    </citation>
    <scope>NUCLEOTIDE SEQUENCE</scope>
</reference>
<feature type="transmembrane region" description="Helical" evidence="5">
    <location>
        <begin position="334"/>
        <end position="354"/>
    </location>
</feature>
<accession>A0A7R9E1T4</accession>
<feature type="transmembrane region" description="Helical" evidence="5">
    <location>
        <begin position="564"/>
        <end position="586"/>
    </location>
</feature>
<evidence type="ECO:0000256" key="5">
    <source>
        <dbReference type="SAM" id="Phobius"/>
    </source>
</evidence>
<dbReference type="InterPro" id="IPR005828">
    <property type="entry name" value="MFS_sugar_transport-like"/>
</dbReference>
<dbReference type="InterPro" id="IPR036259">
    <property type="entry name" value="MFS_trans_sf"/>
</dbReference>
<evidence type="ECO:0000313" key="6">
    <source>
        <dbReference type="EMBL" id="CAD7424731.1"/>
    </source>
</evidence>
<dbReference type="Pfam" id="PF00083">
    <property type="entry name" value="Sugar_tr"/>
    <property type="match status" value="1"/>
</dbReference>
<dbReference type="SUPFAM" id="SSF103473">
    <property type="entry name" value="MFS general substrate transporter"/>
    <property type="match status" value="1"/>
</dbReference>
<feature type="transmembrane region" description="Helical" evidence="5">
    <location>
        <begin position="395"/>
        <end position="413"/>
    </location>
</feature>
<feature type="transmembrane region" description="Helical" evidence="5">
    <location>
        <begin position="284"/>
        <end position="302"/>
    </location>
</feature>
<dbReference type="EMBL" id="OB792831">
    <property type="protein sequence ID" value="CAD7424731.1"/>
    <property type="molecule type" value="Genomic_DNA"/>
</dbReference>
<proteinExistence type="predicted"/>
<keyword evidence="2 5" id="KW-0812">Transmembrane</keyword>
<protein>
    <submittedName>
        <fullName evidence="6">Uncharacterized protein</fullName>
    </submittedName>
</protein>
<keyword evidence="3 5" id="KW-1133">Transmembrane helix</keyword>
<sequence>MPYSSFNFLYNFMYKKLYRVYQAKDVYAQAKGHSLVISRPMNNASYAQYNNKSETNMISLPTESGELTPLLAAVVPQMDAVEGALGAWGRWQLRVCLLVALVKVPSAWHMASILFTAPAPKSGRYWCARPPQFSHWTGQDWLNYSHPPHPTNTPSSWNIVQRLFCGVRKSVIVCDDAPAQLLEHCQEVVLCREKVCDSVMTLQPSSWNIVQRLFCGEQRDPCNVYEAGYEMLTRDWEARDLVGNGSTIACREFEYLPTHGMTHTVVTQWHLVCERQVLVVVSQFLYLLGILVGGFVCWRLLFRYSPRTIMISAMVVQVLAGVGVAYAPHFEIQVTLRFITAAACAHMFTCGYVICTDITGGWWKQATGACYEHMWSLGVITLPILTSMFTDWRNLQLAISLPTLLLLVVFWWIPDSPRWLLSHGREEEAVLILEEGAASNGRATPSVAALPAPAKRKIPDELRWIELFSRQEFRWSMCALHLAFAATTVTYYGSLLNVKNLGDNLLINFGIAGKSSQGLNKPGVRRDGGHHFRAGSYPVVLLEVAGPGFDSRHGRRAPWNQDGVMLALGMVGRVAIASSLTMLQVGSPELFPPELRRLGGVSCVTFGRIILLSAIFIVSLASYGKNVSLSTFGGITVIGGLATLYLGLPKNDSLSAQFKRKLQCVWSVENREKTNNNISSPNKLGADEIVERYTSILGDGNMIV</sequence>
<keyword evidence="4 5" id="KW-0472">Membrane</keyword>
<feature type="transmembrane region" description="Helical" evidence="5">
    <location>
        <begin position="473"/>
        <end position="493"/>
    </location>
</feature>
<feature type="transmembrane region" description="Helical" evidence="5">
    <location>
        <begin position="627"/>
        <end position="648"/>
    </location>
</feature>
<organism evidence="6">
    <name type="scientific">Timema monikensis</name>
    <dbReference type="NCBI Taxonomy" id="170555"/>
    <lineage>
        <taxon>Eukaryota</taxon>
        <taxon>Metazoa</taxon>
        <taxon>Ecdysozoa</taxon>
        <taxon>Arthropoda</taxon>
        <taxon>Hexapoda</taxon>
        <taxon>Insecta</taxon>
        <taxon>Pterygota</taxon>
        <taxon>Neoptera</taxon>
        <taxon>Polyneoptera</taxon>
        <taxon>Phasmatodea</taxon>
        <taxon>Timematodea</taxon>
        <taxon>Timematoidea</taxon>
        <taxon>Timematidae</taxon>
        <taxon>Timema</taxon>
    </lineage>
</organism>
<dbReference type="PANTHER" id="PTHR24064">
    <property type="entry name" value="SOLUTE CARRIER FAMILY 22 MEMBER"/>
    <property type="match status" value="1"/>
</dbReference>
<feature type="transmembrane region" description="Helical" evidence="5">
    <location>
        <begin position="598"/>
        <end position="621"/>
    </location>
</feature>
<dbReference type="Gene3D" id="1.20.1250.20">
    <property type="entry name" value="MFS general substrate transporter like domains"/>
    <property type="match status" value="1"/>
</dbReference>
<dbReference type="AlphaFoldDB" id="A0A7R9E1T4"/>
<evidence type="ECO:0000256" key="1">
    <source>
        <dbReference type="ARBA" id="ARBA00004141"/>
    </source>
</evidence>
<comment type="subcellular location">
    <subcellularLocation>
        <location evidence="1">Membrane</location>
        <topology evidence="1">Multi-pass membrane protein</topology>
    </subcellularLocation>
</comment>
<dbReference type="GO" id="GO:0022857">
    <property type="term" value="F:transmembrane transporter activity"/>
    <property type="evidence" value="ECO:0007669"/>
    <property type="project" value="InterPro"/>
</dbReference>
<evidence type="ECO:0000256" key="4">
    <source>
        <dbReference type="ARBA" id="ARBA00023136"/>
    </source>
</evidence>
<gene>
    <name evidence="6" type="ORF">TMSB3V08_LOCUS1661</name>
</gene>
<feature type="transmembrane region" description="Helical" evidence="5">
    <location>
        <begin position="309"/>
        <end position="328"/>
    </location>
</feature>
<evidence type="ECO:0000256" key="2">
    <source>
        <dbReference type="ARBA" id="ARBA00022692"/>
    </source>
</evidence>